<feature type="compositionally biased region" description="Polar residues" evidence="2">
    <location>
        <begin position="93"/>
        <end position="105"/>
    </location>
</feature>
<dbReference type="GO" id="GO:0004620">
    <property type="term" value="F:phospholipase activity"/>
    <property type="evidence" value="ECO:0007669"/>
    <property type="project" value="TreeGrafter"/>
</dbReference>
<feature type="region of interest" description="Disordered" evidence="2">
    <location>
        <begin position="123"/>
        <end position="234"/>
    </location>
</feature>
<dbReference type="GO" id="GO:0046872">
    <property type="term" value="F:metal ion binding"/>
    <property type="evidence" value="ECO:0007669"/>
    <property type="project" value="InterPro"/>
</dbReference>
<dbReference type="Pfam" id="PF02862">
    <property type="entry name" value="DDHD"/>
    <property type="match status" value="1"/>
</dbReference>
<dbReference type="KEGG" id="ccin:107267516"/>
<organism evidence="4 5">
    <name type="scientific">Cephus cinctus</name>
    <name type="common">Wheat stem sawfly</name>
    <dbReference type="NCBI Taxonomy" id="211228"/>
    <lineage>
        <taxon>Eukaryota</taxon>
        <taxon>Metazoa</taxon>
        <taxon>Ecdysozoa</taxon>
        <taxon>Arthropoda</taxon>
        <taxon>Hexapoda</taxon>
        <taxon>Insecta</taxon>
        <taxon>Pterygota</taxon>
        <taxon>Neoptera</taxon>
        <taxon>Endopterygota</taxon>
        <taxon>Hymenoptera</taxon>
        <taxon>Cephoidea</taxon>
        <taxon>Cephidae</taxon>
        <taxon>Cephus</taxon>
    </lineage>
</organism>
<feature type="compositionally biased region" description="Low complexity" evidence="2">
    <location>
        <begin position="1375"/>
        <end position="1401"/>
    </location>
</feature>
<dbReference type="Pfam" id="PF23464">
    <property type="entry name" value="WWE_3"/>
    <property type="match status" value="1"/>
</dbReference>
<sequence>MSDPSRRLKNPLLSAAGVGFPFDNLVENNFLVPVAPAAPAVLPDESEIGAFVAQEQAQGVQSISPTRINTDSETLHTTSTHQQSTGIDISPGNILNQDSASQPQRQGYFSSILSSLPNLSLSSIKGETNSPQSSGDQSGIDQSHYGRQDFPGTTVASSIFESSNPHDNQIQNPSVPLVPVESFQATPQRPPPVQPQRSGGPTSFRLGSQRRLKYAPPPDLTSNTPKYPAANLTPFPYPQGISSATTFLDPTAVTHPQSSSNSVQSYSSPVPGISENPSPAQTNSPSLRESNGASPLPPGIVSDPSTFITESQNPLQSTYQRSVSSTHPSSAPRNIQPWVPEPITPQNTPSTASFLEFAPIYPSYSSYASHPGGTSSSGSIDIGKPTESRHFTSHPESTGITFEVLNPINPQPYKINQESIVEAPTLVPVTENLGGSFHTESTFSPISAAKVSEKLEHLLAERPEEFKEIKNSLNFDTEAVVDTTKVVRLEKQKETESKTYPSADSVRKDLVLGDVVTAAGHVTDILTNQTALGQLQHEIKRDNLSPAEKIIESSAEKSNKTVHFLENSPISKATSNYFTSLGESQSTPSLYNPATFQAPSPTSYLAPATAINTSNTAISTHLTTAGPGTSQFWIHDTGHSNVLNPVYGAPIQCAPTFYDPTQFAPNQNLISKDQSTSEIGFLVGNSGGYIAPPTPPMTAAAPEPSGSATLNPVQMSASPLGRTSPDTIPFSLQKLAAGTTERRMQYRPVYLHWFHRRMVENKILWLPFSMQDSLNLEEVHNSTEITPDTTVATDGGRYDVNILRRQRKPVYWSGSPGEVRRCSWFYKGPSESRYVPYEESTAVRLEEEYKQCCLTDNWNKRVELNNGEYIIFHSATVQGHYLQASSPELAPSWGNSAGSEDSTYLQGASSRPRVVKRGVSEFNIDEGEPEKVDHLLFLVHGIGSVCDLKFRSVEEVVDEFRSISLQLVQSHYRTASEHGIVNKIEVLPVSWHTTLHSEDTGIDKKLQAITLKSIPKLRHFTNDTLLDILFYTSPIYCQTIMQTVGTELNRLYGLFKERNPGFQGGVYLGGHSLGSLIIFDLLCHQKPPDEEIPEEQSDGDANVSENGSKEDNLEPIKSTPVPVLKRRLSKKISYVMGAAGTGQPYIHYPELNFHPKAFFALGSPIGMFVTVRGIDTLGEDFALPTCPAFFNIFHPFDPVAYRIEALIDPQASNYRPMLIPHHKGRKRMHLELKETMVRVGTDLKQKLLDSVRTTWNSVYQLAMFHKSDNQALEREIDKVVEEQLQNSPTETEQQANDDGGADIKIGKLNGGRRIDYVLQEAPFESINEYIFTLTSHVCYWESEDTMLMILKEIYGSMGIQADAQLPPQTMIIERSSPSQSTTSGPSTSNTTDSLAASALSSPIGMDPTAPITNNTVGPPPTSGFVYRKS</sequence>
<feature type="compositionally biased region" description="Low complexity" evidence="2">
    <location>
        <begin position="76"/>
        <end position="85"/>
    </location>
</feature>
<dbReference type="RefSeq" id="XP_015594830.1">
    <property type="nucleotide sequence ID" value="XM_015739344.2"/>
</dbReference>
<feature type="domain" description="DDHD" evidence="3">
    <location>
        <begin position="1151"/>
        <end position="1355"/>
    </location>
</feature>
<evidence type="ECO:0000313" key="4">
    <source>
        <dbReference type="Proteomes" id="UP000694920"/>
    </source>
</evidence>
<dbReference type="SMART" id="SM01127">
    <property type="entry name" value="DDHD"/>
    <property type="match status" value="1"/>
</dbReference>
<dbReference type="PROSITE" id="PS51043">
    <property type="entry name" value="DDHD"/>
    <property type="match status" value="1"/>
</dbReference>
<gene>
    <name evidence="5" type="primary">LOC107267516</name>
</gene>
<evidence type="ECO:0000256" key="2">
    <source>
        <dbReference type="SAM" id="MobiDB-lite"/>
    </source>
</evidence>
<dbReference type="PANTHER" id="PTHR23509:SF10">
    <property type="entry name" value="LD21067P"/>
    <property type="match status" value="1"/>
</dbReference>
<dbReference type="Proteomes" id="UP000694920">
    <property type="component" value="Unplaced"/>
</dbReference>
<evidence type="ECO:0000313" key="5">
    <source>
        <dbReference type="RefSeq" id="XP_015594830.1"/>
    </source>
</evidence>
<reference evidence="5" key="1">
    <citation type="submission" date="2025-08" db="UniProtKB">
        <authorList>
            <consortium name="RefSeq"/>
        </authorList>
    </citation>
    <scope>IDENTIFICATION</scope>
</reference>
<feature type="compositionally biased region" description="Low complexity" evidence="2">
    <location>
        <begin position="367"/>
        <end position="383"/>
    </location>
</feature>
<feature type="region of interest" description="Disordered" evidence="2">
    <location>
        <begin position="367"/>
        <end position="396"/>
    </location>
</feature>
<name>A0AAJ7BUU8_CEPCN</name>
<feature type="compositionally biased region" description="Low complexity" evidence="2">
    <location>
        <begin position="256"/>
        <end position="271"/>
    </location>
</feature>
<protein>
    <submittedName>
        <fullName evidence="5">SEC23-interacting protein isoform X1</fullName>
    </submittedName>
</protein>
<dbReference type="GO" id="GO:0030134">
    <property type="term" value="C:COPII-coated ER to Golgi transport vesicle"/>
    <property type="evidence" value="ECO:0007669"/>
    <property type="project" value="TreeGrafter"/>
</dbReference>
<feature type="region of interest" description="Disordered" evidence="2">
    <location>
        <begin position="1374"/>
        <end position="1429"/>
    </location>
</feature>
<dbReference type="InterPro" id="IPR057825">
    <property type="entry name" value="WWE_SEC23-DDH2"/>
</dbReference>
<evidence type="ECO:0000256" key="1">
    <source>
        <dbReference type="ARBA" id="ARBA00038464"/>
    </source>
</evidence>
<comment type="similarity">
    <text evidence="1">Belongs to the PA-PLA1 family.</text>
</comment>
<feature type="compositionally biased region" description="Low complexity" evidence="2">
    <location>
        <begin position="130"/>
        <end position="143"/>
    </location>
</feature>
<feature type="region of interest" description="Disordered" evidence="2">
    <location>
        <begin position="251"/>
        <end position="350"/>
    </location>
</feature>
<feature type="compositionally biased region" description="Polar residues" evidence="2">
    <location>
        <begin position="154"/>
        <end position="174"/>
    </location>
</feature>
<keyword evidence="4" id="KW-1185">Reference proteome</keyword>
<feature type="compositionally biased region" description="Polar residues" evidence="2">
    <location>
        <begin position="275"/>
        <end position="293"/>
    </location>
</feature>
<evidence type="ECO:0000259" key="3">
    <source>
        <dbReference type="PROSITE" id="PS51043"/>
    </source>
</evidence>
<feature type="region of interest" description="Disordered" evidence="2">
    <location>
        <begin position="1089"/>
        <end position="1116"/>
    </location>
</feature>
<dbReference type="InterPro" id="IPR004177">
    <property type="entry name" value="DDHD_dom"/>
</dbReference>
<dbReference type="GeneID" id="107267516"/>
<proteinExistence type="inferred from homology"/>
<accession>A0AAJ7BUU8</accession>
<feature type="region of interest" description="Disordered" evidence="2">
    <location>
        <begin position="74"/>
        <end position="105"/>
    </location>
</feature>
<dbReference type="PANTHER" id="PTHR23509">
    <property type="entry name" value="PA-PL1 PHOSPHOLIPASE FAMILY"/>
    <property type="match status" value="1"/>
</dbReference>
<dbReference type="InterPro" id="IPR058055">
    <property type="entry name" value="PA-PLA1"/>
</dbReference>
<feature type="compositionally biased region" description="Polar residues" evidence="2">
    <location>
        <begin position="303"/>
        <end position="333"/>
    </location>
</feature>